<keyword evidence="2" id="KW-1185">Reference proteome</keyword>
<dbReference type="PANTHER" id="PTHR24121:SF15">
    <property type="entry name" value="ANKYRIN REPEAT PROTEIN"/>
    <property type="match status" value="1"/>
</dbReference>
<dbReference type="Gene3D" id="1.25.40.20">
    <property type="entry name" value="Ankyrin repeat-containing domain"/>
    <property type="match status" value="2"/>
</dbReference>
<reference evidence="3" key="2">
    <citation type="submission" date="2025-08" db="UniProtKB">
        <authorList>
            <consortium name="RefSeq"/>
        </authorList>
    </citation>
    <scope>IDENTIFICATION</scope>
    <source>
        <tissue evidence="3">Young leaves</tissue>
    </source>
</reference>
<feature type="region of interest" description="Disordered" evidence="1">
    <location>
        <begin position="1"/>
        <end position="21"/>
    </location>
</feature>
<proteinExistence type="predicted"/>
<dbReference type="SMART" id="SM00248">
    <property type="entry name" value="ANK"/>
    <property type="match status" value="5"/>
</dbReference>
<dbReference type="GeneID" id="120110686"/>
<dbReference type="KEGG" id="pda:120110686"/>
<reference evidence="2" key="1">
    <citation type="journal article" date="2019" name="Nat. Commun.">
        <title>Genome-wide association mapping of date palm fruit traits.</title>
        <authorList>
            <person name="Hazzouri K.M."/>
            <person name="Gros-Balthazard M."/>
            <person name="Flowers J.M."/>
            <person name="Copetti D."/>
            <person name="Lemansour A."/>
            <person name="Lebrun M."/>
            <person name="Masmoudi K."/>
            <person name="Ferrand S."/>
            <person name="Dhar M.I."/>
            <person name="Fresquez Z.A."/>
            <person name="Rosas U."/>
            <person name="Zhang J."/>
            <person name="Talag J."/>
            <person name="Lee S."/>
            <person name="Kudrna D."/>
            <person name="Powell R.F."/>
            <person name="Leitch I.J."/>
            <person name="Krueger R.R."/>
            <person name="Wing R.A."/>
            <person name="Amiri K.M.A."/>
            <person name="Purugganan M.D."/>
        </authorList>
    </citation>
    <scope>NUCLEOTIDE SEQUENCE [LARGE SCALE GENOMIC DNA]</scope>
    <source>
        <strain evidence="2">cv. Khalas</strain>
    </source>
</reference>
<evidence type="ECO:0000256" key="1">
    <source>
        <dbReference type="SAM" id="MobiDB-lite"/>
    </source>
</evidence>
<dbReference type="OrthoDB" id="1930691at2759"/>
<dbReference type="SUPFAM" id="SSF48403">
    <property type="entry name" value="Ankyrin repeat"/>
    <property type="match status" value="1"/>
</dbReference>
<feature type="compositionally biased region" description="Basic and acidic residues" evidence="1">
    <location>
        <begin position="347"/>
        <end position="372"/>
    </location>
</feature>
<dbReference type="RefSeq" id="XP_038982205.1">
    <property type="nucleotide sequence ID" value="XM_039126277.1"/>
</dbReference>
<dbReference type="PANTHER" id="PTHR24121">
    <property type="entry name" value="NO MECHANORECEPTOR POTENTIAL C, ISOFORM D-RELATED"/>
    <property type="match status" value="1"/>
</dbReference>
<dbReference type="AlphaFoldDB" id="A0A8B9A6D1"/>
<dbReference type="Pfam" id="PF12796">
    <property type="entry name" value="Ank_2"/>
    <property type="match status" value="1"/>
</dbReference>
<feature type="region of interest" description="Disordered" evidence="1">
    <location>
        <begin position="318"/>
        <end position="372"/>
    </location>
</feature>
<evidence type="ECO:0000313" key="2">
    <source>
        <dbReference type="Proteomes" id="UP000228380"/>
    </source>
</evidence>
<dbReference type="InterPro" id="IPR002110">
    <property type="entry name" value="Ankyrin_rpt"/>
</dbReference>
<evidence type="ECO:0000313" key="3">
    <source>
        <dbReference type="RefSeq" id="XP_038982205.1"/>
    </source>
</evidence>
<organism evidence="2 3">
    <name type="scientific">Phoenix dactylifera</name>
    <name type="common">Date palm</name>
    <dbReference type="NCBI Taxonomy" id="42345"/>
    <lineage>
        <taxon>Eukaryota</taxon>
        <taxon>Viridiplantae</taxon>
        <taxon>Streptophyta</taxon>
        <taxon>Embryophyta</taxon>
        <taxon>Tracheophyta</taxon>
        <taxon>Spermatophyta</taxon>
        <taxon>Magnoliopsida</taxon>
        <taxon>Liliopsida</taxon>
        <taxon>Arecaceae</taxon>
        <taxon>Coryphoideae</taxon>
        <taxon>Phoeniceae</taxon>
        <taxon>Phoenix</taxon>
    </lineage>
</organism>
<accession>A0A8B9A6D1</accession>
<sequence>MSSPHFDIHPQAEDEKTQDVPDAVKEDLFRKAMQSRWQDVARSYSENEKVRETQITWAGDTLLHLAVSSGKESNVKLLVGCLEKSVLDKRRQEILAIQNDRGDTALHIAAALGMVGVCLAMARLHPKMVVEIYNRWQETPLFKAVRHGQKEVFFALQSVVEEKLNIKPTPGVRRVRGDTILHEAIFAERFDLALEIIKRYPDLVDYVNEKGESPLHVLANKPSVFKSGTRFSLLESVICHGIFVDQLKVEYLSYKKKFRKNEGIDFEKVSHDGNDKLPDNYKAYYNIFTLLKHAFKNIAPWTSSEDDKSKHITDVENEISAPWTDDDDDKPKHSIDVEISGPWTSGEDGKSKHITDVEIQMPEKELRSCRTS</sequence>
<gene>
    <name evidence="3" type="primary">LOC120110686</name>
</gene>
<name>A0A8B9A6D1_PHODC</name>
<protein>
    <submittedName>
        <fullName evidence="3">85/88 kDa calcium-independent phospholipase A2-like</fullName>
    </submittedName>
</protein>
<dbReference type="Proteomes" id="UP000228380">
    <property type="component" value="Chromosome 4"/>
</dbReference>
<dbReference type="InterPro" id="IPR036770">
    <property type="entry name" value="Ankyrin_rpt-contain_sf"/>
</dbReference>